<dbReference type="Proteomes" id="UP000176389">
    <property type="component" value="Unassembled WGS sequence"/>
</dbReference>
<dbReference type="EMBL" id="MHCS01000057">
    <property type="protein sequence ID" value="OGY24964.1"/>
    <property type="molecule type" value="Genomic_DNA"/>
</dbReference>
<feature type="domain" description="HD/PDEase" evidence="8">
    <location>
        <begin position="29"/>
        <end position="172"/>
    </location>
</feature>
<sequence length="439" mass="51402">MEPFIKFFIEVGKLKTVRRPGWVLRGIKNPETVADHAFRVLILAWVFGRETHLNIKRLLKLALVHSLSAAYIDYISPYGKLLEYKNKKDLLQKYPALILRASVTKKGKIAALRFAEEKKAVDNLTGDLPETTRHEIRYLWLDFQNKTSKEAKFLKVLDRIENLIQALEYKDQLSQELVSPFLSQINEITDNKQILNLAKSIEEYFLRGFAKVRNRKNGRLIDFLCKIGKLKEIKRIGWMYGGAAEKDTESIAGHTFRLSLMAWVLRGRRRFDVKKLIKMSLVHDFVIVYTGDITPFDDLISGDLKKDKKILEVWPTRTEDEKKRITIERRHVEQSALKKLLKNLPLDLQDEIRSLWFEYEESFSKEGRLVRQVDRIEKLFQAIVYKDEGIYKPDIGPYWVQLKTLLDDPVLIDLVEQVDKWYYGSKQASKSVDKARLTR</sequence>
<reference evidence="9 10" key="1">
    <citation type="journal article" date="2016" name="Nat. Commun.">
        <title>Thousands of microbial genomes shed light on interconnected biogeochemical processes in an aquifer system.</title>
        <authorList>
            <person name="Anantharaman K."/>
            <person name="Brown C.T."/>
            <person name="Hug L.A."/>
            <person name="Sharon I."/>
            <person name="Castelle C.J."/>
            <person name="Probst A.J."/>
            <person name="Thomas B.C."/>
            <person name="Singh A."/>
            <person name="Wilkins M.J."/>
            <person name="Karaoz U."/>
            <person name="Brodie E.L."/>
            <person name="Williams K.H."/>
            <person name="Hubbard S.S."/>
            <person name="Banfield J.F."/>
        </authorList>
    </citation>
    <scope>NUCLEOTIDE SEQUENCE [LARGE SCALE GENOMIC DNA]</scope>
</reference>
<evidence type="ECO:0000313" key="9">
    <source>
        <dbReference type="EMBL" id="OGY24964.1"/>
    </source>
</evidence>
<evidence type="ECO:0000256" key="4">
    <source>
        <dbReference type="ARBA" id="ARBA00011738"/>
    </source>
</evidence>
<feature type="domain" description="HD/PDEase" evidence="8">
    <location>
        <begin position="247"/>
        <end position="388"/>
    </location>
</feature>
<dbReference type="PANTHER" id="PTHR11845">
    <property type="entry name" value="5'-DEOXYNUCLEOTIDASE HDDC2"/>
    <property type="match status" value="1"/>
</dbReference>
<keyword evidence="7" id="KW-0378">Hydrolase</keyword>
<evidence type="ECO:0000256" key="2">
    <source>
        <dbReference type="ARBA" id="ARBA00001936"/>
    </source>
</evidence>
<dbReference type="GO" id="GO:0046872">
    <property type="term" value="F:metal ion binding"/>
    <property type="evidence" value="ECO:0007669"/>
    <property type="project" value="UniProtKB-KW"/>
</dbReference>
<dbReference type="InterPro" id="IPR003607">
    <property type="entry name" value="HD/PDEase_dom"/>
</dbReference>
<keyword evidence="6" id="KW-0479">Metal-binding</keyword>
<protein>
    <recommendedName>
        <fullName evidence="5">5'-deoxynucleotidase</fullName>
        <ecNumber evidence="5">3.1.3.89</ecNumber>
    </recommendedName>
</protein>
<organism evidence="9 10">
    <name type="scientific">Candidatus Woykebacteria bacterium RBG_16_43_9</name>
    <dbReference type="NCBI Taxonomy" id="1802596"/>
    <lineage>
        <taxon>Bacteria</taxon>
        <taxon>Candidatus Woykeibacteriota</taxon>
    </lineage>
</organism>
<dbReference type="InterPro" id="IPR039356">
    <property type="entry name" value="YfbR/HDDC2"/>
</dbReference>
<dbReference type="GO" id="GO:0002953">
    <property type="term" value="F:5'-deoxynucleotidase activity"/>
    <property type="evidence" value="ECO:0007669"/>
    <property type="project" value="UniProtKB-EC"/>
</dbReference>
<name>A0A1G1WBG7_9BACT</name>
<evidence type="ECO:0000313" key="10">
    <source>
        <dbReference type="Proteomes" id="UP000176389"/>
    </source>
</evidence>
<evidence type="ECO:0000259" key="8">
    <source>
        <dbReference type="SMART" id="SM00471"/>
    </source>
</evidence>
<evidence type="ECO:0000256" key="5">
    <source>
        <dbReference type="ARBA" id="ARBA00012964"/>
    </source>
</evidence>
<comment type="cofactor">
    <cofactor evidence="3">
        <name>Co(2+)</name>
        <dbReference type="ChEBI" id="CHEBI:48828"/>
    </cofactor>
</comment>
<proteinExistence type="predicted"/>
<dbReference type="InterPro" id="IPR006674">
    <property type="entry name" value="HD_domain"/>
</dbReference>
<dbReference type="SMART" id="SM00471">
    <property type="entry name" value="HDc"/>
    <property type="match status" value="2"/>
</dbReference>
<comment type="cofactor">
    <cofactor evidence="2">
        <name>Mn(2+)</name>
        <dbReference type="ChEBI" id="CHEBI:29035"/>
    </cofactor>
</comment>
<dbReference type="EC" id="3.1.3.89" evidence="5"/>
<accession>A0A1G1WBG7</accession>
<evidence type="ECO:0000256" key="3">
    <source>
        <dbReference type="ARBA" id="ARBA00001941"/>
    </source>
</evidence>
<comment type="caution">
    <text evidence="9">The sequence shown here is derived from an EMBL/GenBank/DDBJ whole genome shotgun (WGS) entry which is preliminary data.</text>
</comment>
<dbReference type="PANTHER" id="PTHR11845:SF13">
    <property type="entry name" value="5'-DEOXYNUCLEOTIDASE HDDC2"/>
    <property type="match status" value="1"/>
</dbReference>
<evidence type="ECO:0000256" key="7">
    <source>
        <dbReference type="ARBA" id="ARBA00022801"/>
    </source>
</evidence>
<comment type="subunit">
    <text evidence="4">Homodimer.</text>
</comment>
<dbReference type="AlphaFoldDB" id="A0A1G1WBG7"/>
<dbReference type="Gene3D" id="1.10.3210.10">
    <property type="entry name" value="Hypothetical protein af1432"/>
    <property type="match status" value="2"/>
</dbReference>
<dbReference type="STRING" id="1802596.A2Z11_04845"/>
<evidence type="ECO:0000256" key="1">
    <source>
        <dbReference type="ARBA" id="ARBA00001638"/>
    </source>
</evidence>
<evidence type="ECO:0000256" key="6">
    <source>
        <dbReference type="ARBA" id="ARBA00022723"/>
    </source>
</evidence>
<comment type="catalytic activity">
    <reaction evidence="1">
        <text>a 2'-deoxyribonucleoside 5'-phosphate + H2O = a 2'-deoxyribonucleoside + phosphate</text>
        <dbReference type="Rhea" id="RHEA:36167"/>
        <dbReference type="ChEBI" id="CHEBI:15377"/>
        <dbReference type="ChEBI" id="CHEBI:18274"/>
        <dbReference type="ChEBI" id="CHEBI:43474"/>
        <dbReference type="ChEBI" id="CHEBI:65317"/>
        <dbReference type="EC" id="3.1.3.89"/>
    </reaction>
</comment>
<dbReference type="GO" id="GO:0005737">
    <property type="term" value="C:cytoplasm"/>
    <property type="evidence" value="ECO:0007669"/>
    <property type="project" value="TreeGrafter"/>
</dbReference>
<dbReference type="Pfam" id="PF13023">
    <property type="entry name" value="HD_3"/>
    <property type="match status" value="2"/>
</dbReference>
<dbReference type="SUPFAM" id="SSF109604">
    <property type="entry name" value="HD-domain/PDEase-like"/>
    <property type="match status" value="2"/>
</dbReference>
<gene>
    <name evidence="9" type="ORF">A2Z11_04845</name>
</gene>